<feature type="signal peptide" evidence="1">
    <location>
        <begin position="1"/>
        <end position="23"/>
    </location>
</feature>
<proteinExistence type="predicted"/>
<evidence type="ECO:0008006" key="4">
    <source>
        <dbReference type="Google" id="ProtNLM"/>
    </source>
</evidence>
<sequence length="627" mass="71262">MKKLLNLLATTSLVASTSLTVIACGNNSNSNETVPDPNEKEPEPEVVYEDVLRDFESDLTSFKDTYWNSKKSNFFASTTGSESKQFFIEEDIKKIVDKAKEPGAETNIYDILTTPQKGALKTDIENTLAASELTSYFSNNIDKEKYSILLDGSDLGPTLDYDWNTLTMDYTNDALGGETSNFISYTSVDVKFVFNYKDKIGETQKFEITQKYIFTLTSDNYLIQAIQEMENKIQTDYFLANEKYSILDNSNFDLKDENLGNIFGTSNDDMKTAFEKTYSSDDFKNNITSFITTNYFENLQNIPLEFAPGSLIFQSYSETDYLKTDTSYNKQLSTPAGLNIYNNIFNNMKTEGSTTLMGATVNNVNNIIHADLRSNYTNYLSSFNTKINNFVETLKNSSEIVPTETFSENLSNSFSYGIVKLKGLEIISGDYHHPINELSIYTSLAVKKDETKENREAATVSNIFAAMYYNTIAGIKKFQEIFGIVDRTDTGEVSPLVRFTGTRQGTEYDSNQNIWSQGFTADNNQYLNKLKQSMSLTTTNLKKFRDYILNESNQRIFNWALYKENFSTTSNIGLSKNTKGIYIKYKYYNGEPSLNIHFEQNFVNYYFNVAEIWTSSGTVVIETMPTV</sequence>
<dbReference type="OrthoDB" id="389335at2"/>
<organism evidence="2 3">
    <name type="scientific">Spiroplasma taiwanense CT-1</name>
    <dbReference type="NCBI Taxonomy" id="1276220"/>
    <lineage>
        <taxon>Bacteria</taxon>
        <taxon>Bacillati</taxon>
        <taxon>Mycoplasmatota</taxon>
        <taxon>Mollicutes</taxon>
        <taxon>Entomoplasmatales</taxon>
        <taxon>Spiroplasmataceae</taxon>
        <taxon>Spiroplasma</taxon>
    </lineage>
</organism>
<dbReference type="EMBL" id="CP005074">
    <property type="protein sequence ID" value="AGR41068.1"/>
    <property type="molecule type" value="Genomic_DNA"/>
</dbReference>
<keyword evidence="3" id="KW-1185">Reference proteome</keyword>
<protein>
    <recommendedName>
        <fullName evidence="4">Lipoprotein</fullName>
    </recommendedName>
</protein>
<gene>
    <name evidence="2" type="ORF">STAIW_v1c04210</name>
</gene>
<dbReference type="PATRIC" id="fig|1276220.3.peg.427"/>
<accession>S5MBC1</accession>
<dbReference type="HOGENOM" id="CLU_436075_0_0_14"/>
<dbReference type="InterPro" id="IPR054816">
    <property type="entry name" value="Lipoprotein_mollicutes-type_CS"/>
</dbReference>
<dbReference type="NCBIfam" id="NF038029">
    <property type="entry name" value="LP_plasma"/>
    <property type="match status" value="1"/>
</dbReference>
<reference evidence="2 3" key="1">
    <citation type="journal article" date="2013" name="Genome Biol. Evol.">
        <title>Comparison of metabolic capacities and inference of gene content evolution in mosquito-associated Spiroplasma diminutum and S. taiwanense.</title>
        <authorList>
            <person name="Lo W.S."/>
            <person name="Ku C."/>
            <person name="Chen L.L."/>
            <person name="Chang T.H."/>
            <person name="Kuo C.H."/>
        </authorList>
    </citation>
    <scope>NUCLEOTIDE SEQUENCE [LARGE SCALE GENOMIC DNA]</scope>
    <source>
        <strain evidence="2">CT-1</strain>
    </source>
</reference>
<dbReference type="Proteomes" id="UP000014984">
    <property type="component" value="Chromosome"/>
</dbReference>
<evidence type="ECO:0000313" key="3">
    <source>
        <dbReference type="Proteomes" id="UP000014984"/>
    </source>
</evidence>
<keyword evidence="1" id="KW-0732">Signal</keyword>
<dbReference type="PROSITE" id="PS51257">
    <property type="entry name" value="PROKAR_LIPOPROTEIN"/>
    <property type="match status" value="1"/>
</dbReference>
<dbReference type="RefSeq" id="WP_020834207.1">
    <property type="nucleotide sequence ID" value="NC_021846.1"/>
</dbReference>
<name>S5MBC1_9MOLU</name>
<dbReference type="AlphaFoldDB" id="S5MBC1"/>
<dbReference type="KEGG" id="stai:STAIW_v1c04210"/>
<evidence type="ECO:0000313" key="2">
    <source>
        <dbReference type="EMBL" id="AGR41068.1"/>
    </source>
</evidence>
<evidence type="ECO:0000256" key="1">
    <source>
        <dbReference type="SAM" id="SignalP"/>
    </source>
</evidence>
<feature type="chain" id="PRO_5004530218" description="Lipoprotein" evidence="1">
    <location>
        <begin position="24"/>
        <end position="627"/>
    </location>
</feature>